<dbReference type="AlphaFoldDB" id="A0AAV1YXN4"/>
<protein>
    <submittedName>
        <fullName evidence="3">Uncharacterized protein</fullName>
    </submittedName>
</protein>
<keyword evidence="2" id="KW-1133">Transmembrane helix</keyword>
<evidence type="ECO:0000256" key="1">
    <source>
        <dbReference type="SAM" id="MobiDB-lite"/>
    </source>
</evidence>
<evidence type="ECO:0000256" key="2">
    <source>
        <dbReference type="SAM" id="Phobius"/>
    </source>
</evidence>
<evidence type="ECO:0000313" key="3">
    <source>
        <dbReference type="EMBL" id="CAL1263635.1"/>
    </source>
</evidence>
<feature type="transmembrane region" description="Helical" evidence="2">
    <location>
        <begin position="95"/>
        <end position="116"/>
    </location>
</feature>
<keyword evidence="2" id="KW-0472">Membrane</keyword>
<keyword evidence="4" id="KW-1185">Reference proteome</keyword>
<dbReference type="Proteomes" id="UP001497382">
    <property type="component" value="Unassembled WGS sequence"/>
</dbReference>
<feature type="region of interest" description="Disordered" evidence="1">
    <location>
        <begin position="1"/>
        <end position="36"/>
    </location>
</feature>
<keyword evidence="2" id="KW-0812">Transmembrane</keyword>
<comment type="caution">
    <text evidence="3">The sequence shown here is derived from an EMBL/GenBank/DDBJ whole genome shotgun (WGS) entry which is preliminary data.</text>
</comment>
<organism evidence="3 4">
    <name type="scientific">Larinioides sclopetarius</name>
    <dbReference type="NCBI Taxonomy" id="280406"/>
    <lineage>
        <taxon>Eukaryota</taxon>
        <taxon>Metazoa</taxon>
        <taxon>Ecdysozoa</taxon>
        <taxon>Arthropoda</taxon>
        <taxon>Chelicerata</taxon>
        <taxon>Arachnida</taxon>
        <taxon>Araneae</taxon>
        <taxon>Araneomorphae</taxon>
        <taxon>Entelegynae</taxon>
        <taxon>Araneoidea</taxon>
        <taxon>Araneidae</taxon>
        <taxon>Larinioides</taxon>
    </lineage>
</organism>
<gene>
    <name evidence="3" type="ORF">LARSCL_LOCUS1594</name>
</gene>
<name>A0AAV1YXN4_9ARAC</name>
<evidence type="ECO:0000313" key="4">
    <source>
        <dbReference type="Proteomes" id="UP001497382"/>
    </source>
</evidence>
<sequence>MATGRTKPQESTEMLEMPSLASSDRESSNTIESPSGISIDASGNIAVLSSRTLSSVSPGLVTSEASNDSRRVSGSDCCEVNVRFPNWCKALHMKITVFNCGFFFLAAIVFIFDFLIIETNDIFYEILYASLLVMCCSVFSCFFKRGYYSKSFWPTYPERNKGDSSSVKALGQGSSQDAVSSSQTNVHEQTTGV</sequence>
<feature type="transmembrane region" description="Helical" evidence="2">
    <location>
        <begin position="122"/>
        <end position="143"/>
    </location>
</feature>
<feature type="region of interest" description="Disordered" evidence="1">
    <location>
        <begin position="164"/>
        <end position="193"/>
    </location>
</feature>
<accession>A0AAV1YXN4</accession>
<reference evidence="3 4" key="1">
    <citation type="submission" date="2024-04" db="EMBL/GenBank/DDBJ databases">
        <authorList>
            <person name="Rising A."/>
            <person name="Reimegard J."/>
            <person name="Sonavane S."/>
            <person name="Akerstrom W."/>
            <person name="Nylinder S."/>
            <person name="Hedman E."/>
            <person name="Kallberg Y."/>
        </authorList>
    </citation>
    <scope>NUCLEOTIDE SEQUENCE [LARGE SCALE GENOMIC DNA]</scope>
</reference>
<dbReference type="EMBL" id="CAXIEN010000009">
    <property type="protein sequence ID" value="CAL1263635.1"/>
    <property type="molecule type" value="Genomic_DNA"/>
</dbReference>
<proteinExistence type="predicted"/>